<dbReference type="OrthoDB" id="2533696at2759"/>
<feature type="compositionally biased region" description="Basic and acidic residues" evidence="1">
    <location>
        <begin position="199"/>
        <end position="209"/>
    </location>
</feature>
<reference evidence="2" key="1">
    <citation type="journal article" date="2014" name="Genome Announc.">
        <title>Draft genome sequence of Rhodosporidium toruloides CECT1137, an oleaginous yeast of biotechnological interest.</title>
        <authorList>
            <person name="Morin N."/>
            <person name="Calcas X."/>
            <person name="Devillers H."/>
            <person name="Durrens P."/>
            <person name="Sherman D.J."/>
            <person name="Nicaud J.-M."/>
            <person name="Neuveglise C."/>
        </authorList>
    </citation>
    <scope>NUCLEOTIDE SEQUENCE</scope>
    <source>
        <strain evidence="2">CECT1137</strain>
    </source>
</reference>
<gene>
    <name evidence="2" type="ORF">RHTO0S_30e00144g</name>
</gene>
<feature type="region of interest" description="Disordered" evidence="1">
    <location>
        <begin position="1"/>
        <end position="25"/>
    </location>
</feature>
<dbReference type="EMBL" id="LK052965">
    <property type="protein sequence ID" value="CDR49681.1"/>
    <property type="molecule type" value="Genomic_DNA"/>
</dbReference>
<evidence type="ECO:0000313" key="2">
    <source>
        <dbReference type="EMBL" id="CDR49681.1"/>
    </source>
</evidence>
<name>A0A061BJW6_RHOTO</name>
<feature type="compositionally biased region" description="Acidic residues" evidence="1">
    <location>
        <begin position="958"/>
        <end position="968"/>
    </location>
</feature>
<dbReference type="InterPro" id="IPR011990">
    <property type="entry name" value="TPR-like_helical_dom_sf"/>
</dbReference>
<dbReference type="AlphaFoldDB" id="A0A061BJW6"/>
<feature type="compositionally biased region" description="Polar residues" evidence="1">
    <location>
        <begin position="61"/>
        <end position="78"/>
    </location>
</feature>
<feature type="compositionally biased region" description="Polar residues" evidence="1">
    <location>
        <begin position="210"/>
        <end position="221"/>
    </location>
</feature>
<proteinExistence type="predicted"/>
<sequence>MLHSARHARNAVRSAPPLSQLDRPQTKRTCTFCATAGVQRVPTQLRANQVVRPRAVVTDWSQPSTSKIPYSPSRSLSTAVPLPPPIAPEEPSRYTARLLERRLAGFITLESPAARLAARDDICRLIASYIPDSGPPSAHPPISLERDTFDSLFAQVVELEADAANPVLKRLRDFAIKRQRWELSFEQVREVARARLRQEEGEARVREAKSGSSARRQSAKPNSREGLMRQRQRYLDRCFDEYWALLSARLPPREDALTPDQLASHADDADLLAQYSHRLARRIPQSLDSEPTIRRSHTFALRALSLSTPLLHPDTNAAFSELLPFLFRLDPSAALAQLRAMADKGHLPRMRDLKDILSDHFAGEGPQSAPLRGAAAEEAAYARARELLDQACAADKMPFFGRKGNGPHEALAKLQEERLKTVERSTAIEKAPLPYFVRWLGIERGRAVEGKEALPVEERQAGLDVALRLWETSQIKGKDEWDLPALTNADSPPAKLLSSLVVEACRLEVEAARASGWTRQDRRKPRMPSHCLVTAADIARRCMIHHVLVKHSGRLLRALTVSSTAPLIALSLFDRLSVPPELSSTIPPADSNQHPPFAWSPDLRDTFVALFFSSAAARDPSIPIRLYLSWTASGLYFPVSLWNELWRALGRRGSISELKRVIHDWEETGRGKIEGRIMQLVLEAAAADERQISSPLRLLDYFRSRYAPSPRSRPSPKLVQLQPYLLIPVAGYNAVLRSLSRSFRDRRDDMQSVWRQMIQDGHTPDARSYNALIAAHVWRPGFFRTQDLDAAGVAYNELVVAWREVGKGQDRQSAARLEPDRETFSLLVHGFLRVADSPRFGRDRRTLTLEAALRTFSAACERGQGVRGHQTAKLVRLLASEERFEDAKMVQEKWWRGLVALEAKWPQIIRQRGRKGRWTEVMWDDAHVAAEVREMRAARFEAERIEARWMAKTWQKDEEQDAPDEADEPTTFSKDDAVSPEAFSPSPLAIPPWSPPTGQPFAQQS</sequence>
<feature type="region of interest" description="Disordered" evidence="1">
    <location>
        <begin position="953"/>
        <end position="1005"/>
    </location>
</feature>
<organism evidence="2">
    <name type="scientific">Rhodotorula toruloides</name>
    <name type="common">Yeast</name>
    <name type="synonym">Rhodosporidium toruloides</name>
    <dbReference type="NCBI Taxonomy" id="5286"/>
    <lineage>
        <taxon>Eukaryota</taxon>
        <taxon>Fungi</taxon>
        <taxon>Dikarya</taxon>
        <taxon>Basidiomycota</taxon>
        <taxon>Pucciniomycotina</taxon>
        <taxon>Microbotryomycetes</taxon>
        <taxon>Sporidiobolales</taxon>
        <taxon>Sporidiobolaceae</taxon>
        <taxon>Rhodotorula</taxon>
    </lineage>
</organism>
<feature type="compositionally biased region" description="Pro residues" evidence="1">
    <location>
        <begin position="988"/>
        <end position="998"/>
    </location>
</feature>
<evidence type="ECO:0000256" key="1">
    <source>
        <dbReference type="SAM" id="MobiDB-lite"/>
    </source>
</evidence>
<accession>A0A061BJW6</accession>
<dbReference type="Gene3D" id="1.25.40.10">
    <property type="entry name" value="Tetratricopeptide repeat domain"/>
    <property type="match status" value="1"/>
</dbReference>
<feature type="region of interest" description="Disordered" evidence="1">
    <location>
        <begin position="61"/>
        <end position="87"/>
    </location>
</feature>
<protein>
    <submittedName>
        <fullName evidence="2">RHTO0S30e00144g1_1</fullName>
    </submittedName>
</protein>
<feature type="region of interest" description="Disordered" evidence="1">
    <location>
        <begin position="199"/>
        <end position="227"/>
    </location>
</feature>
<feature type="compositionally biased region" description="Basic residues" evidence="1">
    <location>
        <begin position="1"/>
        <end position="10"/>
    </location>
</feature>